<organism evidence="2 3">
    <name type="scientific">Sphingomonas naphthae</name>
    <dbReference type="NCBI Taxonomy" id="1813468"/>
    <lineage>
        <taxon>Bacteria</taxon>
        <taxon>Pseudomonadati</taxon>
        <taxon>Pseudomonadota</taxon>
        <taxon>Alphaproteobacteria</taxon>
        <taxon>Sphingomonadales</taxon>
        <taxon>Sphingomonadaceae</taxon>
        <taxon>Sphingomonas</taxon>
    </lineage>
</organism>
<dbReference type="Pfam" id="PF13577">
    <property type="entry name" value="SnoaL_4"/>
    <property type="match status" value="1"/>
</dbReference>
<name>A0ABY7TIS4_9SPHN</name>
<dbReference type="SUPFAM" id="SSF54427">
    <property type="entry name" value="NTF2-like"/>
    <property type="match status" value="1"/>
</dbReference>
<evidence type="ECO:0000313" key="2">
    <source>
        <dbReference type="EMBL" id="WCT73039.1"/>
    </source>
</evidence>
<dbReference type="EMBL" id="CP117411">
    <property type="protein sequence ID" value="WCT73039.1"/>
    <property type="molecule type" value="Genomic_DNA"/>
</dbReference>
<accession>A0ABY7TIS4</accession>
<dbReference type="Proteomes" id="UP001220395">
    <property type="component" value="Chromosome"/>
</dbReference>
<gene>
    <name evidence="2" type="ORF">PQ455_15595</name>
</gene>
<dbReference type="InterPro" id="IPR032710">
    <property type="entry name" value="NTF2-like_dom_sf"/>
</dbReference>
<evidence type="ECO:0000259" key="1">
    <source>
        <dbReference type="Pfam" id="PF13577"/>
    </source>
</evidence>
<proteinExistence type="predicted"/>
<dbReference type="RefSeq" id="WP_273687013.1">
    <property type="nucleotide sequence ID" value="NZ_CP117411.1"/>
</dbReference>
<protein>
    <submittedName>
        <fullName evidence="2">Nuclear transport factor 2 family protein</fullName>
    </submittedName>
</protein>
<keyword evidence="3" id="KW-1185">Reference proteome</keyword>
<evidence type="ECO:0000313" key="3">
    <source>
        <dbReference type="Proteomes" id="UP001220395"/>
    </source>
</evidence>
<dbReference type="Gene3D" id="3.10.450.50">
    <property type="match status" value="1"/>
</dbReference>
<dbReference type="InterPro" id="IPR037401">
    <property type="entry name" value="SnoaL-like"/>
</dbReference>
<sequence>MSPALRIERDAAIGALLIRYATAIDRRDWAMLATCFTAGLEADYGAFGRWIDREALVSHMARGHDAFGQTLHRITNIVIGGGADAATSRCYVDAILMPRAPGGAVRHACGWYDDDLVRTDEGWRIDRRRFVAVWVREQAG</sequence>
<reference evidence="2 3" key="1">
    <citation type="submission" date="2023-02" db="EMBL/GenBank/DDBJ databases">
        <title>Genome sequence of Sphingomonas naphthae.</title>
        <authorList>
            <person name="Kim S."/>
            <person name="Heo J."/>
            <person name="Kwon S.-W."/>
        </authorList>
    </citation>
    <scope>NUCLEOTIDE SEQUENCE [LARGE SCALE GENOMIC DNA]</scope>
    <source>
        <strain evidence="2 3">KACC 18716</strain>
    </source>
</reference>
<dbReference type="CDD" id="cd00531">
    <property type="entry name" value="NTF2_like"/>
    <property type="match status" value="1"/>
</dbReference>
<feature type="domain" description="SnoaL-like" evidence="1">
    <location>
        <begin position="6"/>
        <end position="129"/>
    </location>
</feature>